<evidence type="ECO:0000256" key="5">
    <source>
        <dbReference type="ARBA" id="ARBA00045246"/>
    </source>
</evidence>
<dbReference type="Proteomes" id="UP001234581">
    <property type="component" value="Unassembled WGS sequence"/>
</dbReference>
<organism evidence="9 10">
    <name type="scientific">Lichtheimia ornata</name>
    <dbReference type="NCBI Taxonomy" id="688661"/>
    <lineage>
        <taxon>Eukaryota</taxon>
        <taxon>Fungi</taxon>
        <taxon>Fungi incertae sedis</taxon>
        <taxon>Mucoromycota</taxon>
        <taxon>Mucoromycotina</taxon>
        <taxon>Mucoromycetes</taxon>
        <taxon>Mucorales</taxon>
        <taxon>Lichtheimiaceae</taxon>
        <taxon>Lichtheimia</taxon>
    </lineage>
</organism>
<dbReference type="Pfam" id="PF13848">
    <property type="entry name" value="Thioredoxin_6"/>
    <property type="match status" value="1"/>
</dbReference>
<keyword evidence="4 6" id="KW-0472">Membrane</keyword>
<feature type="signal peptide" evidence="7">
    <location>
        <begin position="1"/>
        <end position="19"/>
    </location>
</feature>
<protein>
    <submittedName>
        <fullName evidence="9">Protein disulfide-isomerase domain</fullName>
    </submittedName>
</protein>
<dbReference type="PROSITE" id="PS51352">
    <property type="entry name" value="THIOREDOXIN_2"/>
    <property type="match status" value="2"/>
</dbReference>
<dbReference type="InterPro" id="IPR036249">
    <property type="entry name" value="Thioredoxin-like_sf"/>
</dbReference>
<comment type="subcellular location">
    <subcellularLocation>
        <location evidence="1">Endoplasmic reticulum membrane</location>
        <topology evidence="1">Single-pass membrane protein</topology>
    </subcellularLocation>
</comment>
<evidence type="ECO:0000256" key="2">
    <source>
        <dbReference type="ARBA" id="ARBA00022692"/>
    </source>
</evidence>
<dbReference type="PROSITE" id="PS00194">
    <property type="entry name" value="THIOREDOXIN_1"/>
    <property type="match status" value="1"/>
</dbReference>
<proteinExistence type="predicted"/>
<sequence>MHRLLWTALTALVLQVAHAVTIPELSSSDFESTTSQGVWFVEFFSPYCPHCRAFAPTWQQLADEHEALATTRDFHFAKVDCTLSGDICKAQGIRAFPTLHLYAQGNLIEMLPHKERTYDKLSIYIPQQADTYGTGGSGIPGNGMEKEDEEESISTSMTIANADGISVDLDRAAIDAAKASGRPWFIKFYAPWCGFCKKLAPAWVEMAKDLKHQVDVGEVNCDEHRDICDENGVQGYPTLKLFASGSVNDYRDDRSLVSLVNFARKFAGPSVKHVNGAQLERYIQDETVSLVYLYDKKEEDATALLERVAEGFPDDPSFYVTNDPQAIRQFSLAPADLPTVLIVKDGKHVMYPSHTFANTDTVQRALTKWIGDERFPLVSEVGPGNAPEILQGERMVVLGVIKQQDQASLDQFRSIAERHAKQQKASSSSSSDNRVLFATLEGNMWSDYARSAYRVHPNRLPAIVIVDPVHYRFYNHDRQGQLFSLTEPDAILQAVKEDIPEQKLVGVSTLPLHERMGQTLQHGVGLLRAHWLLTGAALSALLYIFAKRMHLVSPRRSHLLPVKQQGPRDD</sequence>
<dbReference type="InterPro" id="IPR013766">
    <property type="entry name" value="Thioredoxin_domain"/>
</dbReference>
<dbReference type="InterPro" id="IPR017937">
    <property type="entry name" value="Thioredoxin_CS"/>
</dbReference>
<keyword evidence="3 6" id="KW-1133">Transmembrane helix</keyword>
<dbReference type="Gene3D" id="3.40.30.10">
    <property type="entry name" value="Glutaredoxin"/>
    <property type="match status" value="4"/>
</dbReference>
<dbReference type="PANTHER" id="PTHR46426:SF1">
    <property type="entry name" value="PROTEIN DISULFIDE-ISOMERASE TMX3"/>
    <property type="match status" value="1"/>
</dbReference>
<evidence type="ECO:0000313" key="10">
    <source>
        <dbReference type="Proteomes" id="UP001234581"/>
    </source>
</evidence>
<dbReference type="EMBL" id="JARTCD010000004">
    <property type="protein sequence ID" value="KAJ8662521.1"/>
    <property type="molecule type" value="Genomic_DNA"/>
</dbReference>
<comment type="caution">
    <text evidence="9">The sequence shown here is derived from an EMBL/GenBank/DDBJ whole genome shotgun (WGS) entry which is preliminary data.</text>
</comment>
<dbReference type="SUPFAM" id="SSF52833">
    <property type="entry name" value="Thioredoxin-like"/>
    <property type="match status" value="3"/>
</dbReference>
<evidence type="ECO:0000256" key="6">
    <source>
        <dbReference type="SAM" id="Phobius"/>
    </source>
</evidence>
<dbReference type="CDD" id="cd02961">
    <property type="entry name" value="PDI_a_family"/>
    <property type="match status" value="2"/>
</dbReference>
<feature type="domain" description="Thioredoxin" evidence="8">
    <location>
        <begin position="148"/>
        <end position="288"/>
    </location>
</feature>
<evidence type="ECO:0000256" key="3">
    <source>
        <dbReference type="ARBA" id="ARBA00022989"/>
    </source>
</evidence>
<feature type="chain" id="PRO_5041899453" evidence="7">
    <location>
        <begin position="20"/>
        <end position="570"/>
    </location>
</feature>
<dbReference type="CDD" id="cd02981">
    <property type="entry name" value="PDI_b_family"/>
    <property type="match status" value="1"/>
</dbReference>
<dbReference type="InterPro" id="IPR052250">
    <property type="entry name" value="PDI_TMX3"/>
</dbReference>
<evidence type="ECO:0000256" key="4">
    <source>
        <dbReference type="ARBA" id="ARBA00023136"/>
    </source>
</evidence>
<dbReference type="RefSeq" id="XP_058347434.1">
    <property type="nucleotide sequence ID" value="XM_058481577.1"/>
</dbReference>
<dbReference type="GO" id="GO:0005789">
    <property type="term" value="C:endoplasmic reticulum membrane"/>
    <property type="evidence" value="ECO:0007669"/>
    <property type="project" value="UniProtKB-SubCell"/>
</dbReference>
<evidence type="ECO:0000313" key="9">
    <source>
        <dbReference type="EMBL" id="KAJ8662521.1"/>
    </source>
</evidence>
<dbReference type="PRINTS" id="PR00421">
    <property type="entry name" value="THIOREDOXIN"/>
</dbReference>
<dbReference type="Pfam" id="PF00085">
    <property type="entry name" value="Thioredoxin"/>
    <property type="match status" value="2"/>
</dbReference>
<dbReference type="PANTHER" id="PTHR46426">
    <property type="entry name" value="PROTEIN DISULFIDE-ISOMERASE TMX3"/>
    <property type="match status" value="1"/>
</dbReference>
<evidence type="ECO:0000259" key="8">
    <source>
        <dbReference type="PROSITE" id="PS51352"/>
    </source>
</evidence>
<accession>A0AAD7VCC6</accession>
<dbReference type="AlphaFoldDB" id="A0AAD7VCC6"/>
<name>A0AAD7VCC6_9FUNG</name>
<evidence type="ECO:0000256" key="7">
    <source>
        <dbReference type="SAM" id="SignalP"/>
    </source>
</evidence>
<comment type="function">
    <text evidence="5">Probable disulfide isomerase, which participates in the folding of proteins containing disulfide bonds. May act as a dithiol oxidase. Acts as a regulator of endoplasmic reticulum-mitochondria contact sites via its ability to regulate redox signals.</text>
</comment>
<feature type="domain" description="Thioredoxin" evidence="8">
    <location>
        <begin position="11"/>
        <end position="130"/>
    </location>
</feature>
<gene>
    <name evidence="9" type="ORF">O0I10_001482</name>
</gene>
<evidence type="ECO:0000256" key="1">
    <source>
        <dbReference type="ARBA" id="ARBA00004389"/>
    </source>
</evidence>
<reference evidence="9 10" key="1">
    <citation type="submission" date="2023-03" db="EMBL/GenBank/DDBJ databases">
        <title>Genome sequence of Lichtheimia ornata CBS 291.66.</title>
        <authorList>
            <person name="Mohabir J.T."/>
            <person name="Shea T.P."/>
            <person name="Kurbessoian T."/>
            <person name="Berby B."/>
            <person name="Fontaine J."/>
            <person name="Livny J."/>
            <person name="Gnirke A."/>
            <person name="Stajich J.E."/>
            <person name="Cuomo C.A."/>
        </authorList>
    </citation>
    <scope>NUCLEOTIDE SEQUENCE [LARGE SCALE GENOMIC DNA]</scope>
    <source>
        <strain evidence="9">CBS 291.66</strain>
    </source>
</reference>
<dbReference type="GeneID" id="83208900"/>
<keyword evidence="10" id="KW-1185">Reference proteome</keyword>
<keyword evidence="2 6" id="KW-0812">Transmembrane</keyword>
<feature type="transmembrane region" description="Helical" evidence="6">
    <location>
        <begin position="529"/>
        <end position="546"/>
    </location>
</feature>
<keyword evidence="7" id="KW-0732">Signal</keyword>